<proteinExistence type="inferred from homology"/>
<dbReference type="InterPro" id="IPR001509">
    <property type="entry name" value="Epimerase_deHydtase"/>
</dbReference>
<dbReference type="Gene3D" id="3.30.530.20">
    <property type="match status" value="1"/>
</dbReference>
<dbReference type="PANTHER" id="PTHR11092">
    <property type="entry name" value="SUGAR NUCLEOTIDE EPIMERASE RELATED"/>
    <property type="match status" value="1"/>
</dbReference>
<dbReference type="InterPro" id="IPR013549">
    <property type="entry name" value="DUF1731"/>
</dbReference>
<dbReference type="Gene3D" id="3.40.50.720">
    <property type="entry name" value="NAD(P)-binding Rossmann-like Domain"/>
    <property type="match status" value="1"/>
</dbReference>
<dbReference type="InterPro" id="IPR010099">
    <property type="entry name" value="SDR39U1"/>
</dbReference>
<dbReference type="SUPFAM" id="SSF55961">
    <property type="entry name" value="Bet v1-like"/>
    <property type="match status" value="1"/>
</dbReference>
<dbReference type="InterPro" id="IPR036291">
    <property type="entry name" value="NAD(P)-bd_dom_sf"/>
</dbReference>
<dbReference type="Proteomes" id="UP000823854">
    <property type="component" value="Unassembled WGS sequence"/>
</dbReference>
<evidence type="ECO:0000313" key="6">
    <source>
        <dbReference type="Proteomes" id="UP000823854"/>
    </source>
</evidence>
<evidence type="ECO:0000313" key="5">
    <source>
        <dbReference type="EMBL" id="HJC69076.1"/>
    </source>
</evidence>
<evidence type="ECO:0000259" key="4">
    <source>
        <dbReference type="Pfam" id="PF08338"/>
    </source>
</evidence>
<organism evidence="5 6">
    <name type="scientific">Candidatus Brachybacterium intestinipullorum</name>
    <dbReference type="NCBI Taxonomy" id="2838512"/>
    <lineage>
        <taxon>Bacteria</taxon>
        <taxon>Bacillati</taxon>
        <taxon>Actinomycetota</taxon>
        <taxon>Actinomycetes</taxon>
        <taxon>Micrococcales</taxon>
        <taxon>Dermabacteraceae</taxon>
        <taxon>Brachybacterium</taxon>
    </lineage>
</organism>
<feature type="domain" description="DUF1731" evidence="4">
    <location>
        <begin position="411"/>
        <end position="459"/>
    </location>
</feature>
<dbReference type="Pfam" id="PF08338">
    <property type="entry name" value="DUF1731"/>
    <property type="match status" value="1"/>
</dbReference>
<accession>A0A9D2PYM1</accession>
<dbReference type="AlphaFoldDB" id="A0A9D2PYM1"/>
<reference evidence="5" key="1">
    <citation type="journal article" date="2021" name="PeerJ">
        <title>Extensive microbial diversity within the chicken gut microbiome revealed by metagenomics and culture.</title>
        <authorList>
            <person name="Gilroy R."/>
            <person name="Ravi A."/>
            <person name="Getino M."/>
            <person name="Pursley I."/>
            <person name="Horton D.L."/>
            <person name="Alikhan N.F."/>
            <person name="Baker D."/>
            <person name="Gharbi K."/>
            <person name="Hall N."/>
            <person name="Watson M."/>
            <person name="Adriaenssens E.M."/>
            <person name="Foster-Nyarko E."/>
            <person name="Jarju S."/>
            <person name="Secka A."/>
            <person name="Antonio M."/>
            <person name="Oren A."/>
            <person name="Chaudhuri R.R."/>
            <person name="La Ragione R."/>
            <person name="Hildebrand F."/>
            <person name="Pallen M.J."/>
        </authorList>
    </citation>
    <scope>NUCLEOTIDE SEQUENCE</scope>
    <source>
        <strain evidence="5">CHK130-7132</strain>
    </source>
</reference>
<gene>
    <name evidence="5" type="ORF">H9932_05260</name>
</gene>
<dbReference type="InterPro" id="IPR023393">
    <property type="entry name" value="START-like_dom_sf"/>
</dbReference>
<name>A0A9D2PYM1_9MICO</name>
<feature type="region of interest" description="Disordered" evidence="2">
    <location>
        <begin position="27"/>
        <end position="48"/>
    </location>
</feature>
<dbReference type="Pfam" id="PF01370">
    <property type="entry name" value="Epimerase"/>
    <property type="match status" value="1"/>
</dbReference>
<evidence type="ECO:0000259" key="3">
    <source>
        <dbReference type="Pfam" id="PF01370"/>
    </source>
</evidence>
<sequence length="467" mass="49820">MRIETRHELHAPPESVRQWMERPGALVRLTPPGLGGPENPDDGGARAGRLVPVRLGPAVLPDALRPRWLLRHAEDARSGDGGEELRFVDRQVRGPWRTWHHEHAVEAAEAGTTMADRLEIELPRGLSSLETLVERSVRELLAFRARQLRDDLAFHARWDGTPRRTIAIAGASGLIGTQLAALLTTGGHTVLRMVRGRAAGPGEIAWDPSGGRLDPADLEDVDAVVNLGGRSIATRWTASACREIRDSRLAGTDLLARTLAGMDDGPSALVQASAIGIYGPRRPGERLEETSTPGTGFLAEVVRDWEAATEPARSAGLRVALLRTGIVLSDGGGSLLPQLPLFLAGVGGRLTARDARLSWITLDDMVRAHAHAALSSTAEGPLNAVAAGTVTAGEFARALGTVLRRPALLPVPAAGPQLALGRDAADELIRTDQDVCGDRLAASGHELAHPELEGALRHLLRRSAERV</sequence>
<dbReference type="EMBL" id="DWWC01000100">
    <property type="protein sequence ID" value="HJC69076.1"/>
    <property type="molecule type" value="Genomic_DNA"/>
</dbReference>
<dbReference type="SUPFAM" id="SSF51735">
    <property type="entry name" value="NAD(P)-binding Rossmann-fold domains"/>
    <property type="match status" value="1"/>
</dbReference>
<evidence type="ECO:0000256" key="2">
    <source>
        <dbReference type="SAM" id="MobiDB-lite"/>
    </source>
</evidence>
<dbReference type="PANTHER" id="PTHR11092:SF0">
    <property type="entry name" value="EPIMERASE FAMILY PROTEIN SDR39U1"/>
    <property type="match status" value="1"/>
</dbReference>
<dbReference type="NCBIfam" id="TIGR01777">
    <property type="entry name" value="yfcH"/>
    <property type="match status" value="1"/>
</dbReference>
<comment type="caution">
    <text evidence="5">The sequence shown here is derived from an EMBL/GenBank/DDBJ whole genome shotgun (WGS) entry which is preliminary data.</text>
</comment>
<feature type="domain" description="NAD-dependent epimerase/dehydratase" evidence="3">
    <location>
        <begin position="166"/>
        <end position="375"/>
    </location>
</feature>
<protein>
    <submittedName>
        <fullName evidence="5">TIGR01777 family oxidoreductase</fullName>
    </submittedName>
</protein>
<evidence type="ECO:0000256" key="1">
    <source>
        <dbReference type="ARBA" id="ARBA00009353"/>
    </source>
</evidence>
<comment type="similarity">
    <text evidence="1">Belongs to the NAD(P)-dependent epimerase/dehydratase family. SDR39U1 subfamily.</text>
</comment>
<reference evidence="5" key="2">
    <citation type="submission" date="2021-04" db="EMBL/GenBank/DDBJ databases">
        <authorList>
            <person name="Gilroy R."/>
        </authorList>
    </citation>
    <scope>NUCLEOTIDE SEQUENCE</scope>
    <source>
        <strain evidence="5">CHK130-7132</strain>
    </source>
</reference>